<evidence type="ECO:0000313" key="7">
    <source>
        <dbReference type="Proteomes" id="UP000319619"/>
    </source>
</evidence>
<evidence type="ECO:0000256" key="2">
    <source>
        <dbReference type="ARBA" id="ARBA00022980"/>
    </source>
</evidence>
<dbReference type="InterPro" id="IPR001383">
    <property type="entry name" value="Ribosomal_bL28_bact-type"/>
</dbReference>
<dbReference type="SUPFAM" id="SSF143800">
    <property type="entry name" value="L28p-like"/>
    <property type="match status" value="1"/>
</dbReference>
<dbReference type="Gene3D" id="2.30.170.40">
    <property type="entry name" value="Ribosomal protein L28/L24"/>
    <property type="match status" value="1"/>
</dbReference>
<keyword evidence="2 5" id="KW-0689">Ribosomal protein</keyword>
<sequence length="63" mass="7132">MSQRCDICGKGPLVGHNKSHAHNLTKRRWIPNLQRVRVVQNGHVKRMRVCTSCIQAGKIQKAS</sequence>
<protein>
    <recommendedName>
        <fullName evidence="4 5">Large ribosomal subunit protein bL28</fullName>
    </recommendedName>
</protein>
<dbReference type="InterPro" id="IPR037147">
    <property type="entry name" value="Ribosomal_bL28_sf"/>
</dbReference>
<name>A0A532V233_UNCL8</name>
<comment type="similarity">
    <text evidence="1 5">Belongs to the bacterial ribosomal protein bL28 family.</text>
</comment>
<dbReference type="EMBL" id="NJBN01000003">
    <property type="protein sequence ID" value="TKJ41243.1"/>
    <property type="molecule type" value="Genomic_DNA"/>
</dbReference>
<evidence type="ECO:0000256" key="3">
    <source>
        <dbReference type="ARBA" id="ARBA00023274"/>
    </source>
</evidence>
<evidence type="ECO:0000256" key="5">
    <source>
        <dbReference type="HAMAP-Rule" id="MF_00373"/>
    </source>
</evidence>
<dbReference type="GO" id="GO:1990904">
    <property type="term" value="C:ribonucleoprotein complex"/>
    <property type="evidence" value="ECO:0007669"/>
    <property type="project" value="UniProtKB-KW"/>
</dbReference>
<dbReference type="Pfam" id="PF00830">
    <property type="entry name" value="Ribosomal_L28"/>
    <property type="match status" value="1"/>
</dbReference>
<dbReference type="PANTHER" id="PTHR39080:SF1">
    <property type="entry name" value="LARGE RIBOSOMAL SUBUNIT PROTEIN BL28A"/>
    <property type="match status" value="1"/>
</dbReference>
<reference evidence="6 7" key="1">
    <citation type="submission" date="2017-06" db="EMBL/GenBank/DDBJ databases">
        <title>Novel microbial phyla capable of carbon fixation and sulfur reduction in deep-sea sediments.</title>
        <authorList>
            <person name="Huang J."/>
            <person name="Baker B."/>
            <person name="Wang Y."/>
        </authorList>
    </citation>
    <scope>NUCLEOTIDE SEQUENCE [LARGE SCALE GENOMIC DNA]</scope>
    <source>
        <strain evidence="6">B3_LCP</strain>
    </source>
</reference>
<dbReference type="GO" id="GO:0005840">
    <property type="term" value="C:ribosome"/>
    <property type="evidence" value="ECO:0007669"/>
    <property type="project" value="UniProtKB-KW"/>
</dbReference>
<dbReference type="GO" id="GO:0003735">
    <property type="term" value="F:structural constituent of ribosome"/>
    <property type="evidence" value="ECO:0007669"/>
    <property type="project" value="InterPro"/>
</dbReference>
<comment type="caution">
    <text evidence="6">The sequence shown here is derived from an EMBL/GenBank/DDBJ whole genome shotgun (WGS) entry which is preliminary data.</text>
</comment>
<dbReference type="GO" id="GO:0006412">
    <property type="term" value="P:translation"/>
    <property type="evidence" value="ECO:0007669"/>
    <property type="project" value="UniProtKB-UniRule"/>
</dbReference>
<dbReference type="AlphaFoldDB" id="A0A532V233"/>
<organism evidence="6 7">
    <name type="scientific">candidate division LCP-89 bacterium B3_LCP</name>
    <dbReference type="NCBI Taxonomy" id="2012998"/>
    <lineage>
        <taxon>Bacteria</taxon>
        <taxon>Pseudomonadati</taxon>
        <taxon>Bacteria division LCP-89</taxon>
    </lineage>
</organism>
<dbReference type="NCBIfam" id="TIGR00009">
    <property type="entry name" value="L28"/>
    <property type="match status" value="1"/>
</dbReference>
<dbReference type="Proteomes" id="UP000319619">
    <property type="component" value="Unassembled WGS sequence"/>
</dbReference>
<evidence type="ECO:0000256" key="1">
    <source>
        <dbReference type="ARBA" id="ARBA00008760"/>
    </source>
</evidence>
<dbReference type="InterPro" id="IPR050096">
    <property type="entry name" value="Bacterial_rp_bL28"/>
</dbReference>
<evidence type="ECO:0000256" key="4">
    <source>
        <dbReference type="ARBA" id="ARBA00035174"/>
    </source>
</evidence>
<gene>
    <name evidence="5 6" type="primary">rpmB</name>
    <name evidence="6" type="ORF">CEE37_06140</name>
</gene>
<dbReference type="InterPro" id="IPR034704">
    <property type="entry name" value="Ribosomal_bL28/bL31-like_sf"/>
</dbReference>
<dbReference type="PANTHER" id="PTHR39080">
    <property type="entry name" value="50S RIBOSOMAL PROTEIN L28"/>
    <property type="match status" value="1"/>
</dbReference>
<proteinExistence type="inferred from homology"/>
<dbReference type="InterPro" id="IPR026569">
    <property type="entry name" value="Ribosomal_bL28"/>
</dbReference>
<accession>A0A532V233</accession>
<keyword evidence="3 5" id="KW-0687">Ribonucleoprotein</keyword>
<evidence type="ECO:0000313" key="6">
    <source>
        <dbReference type="EMBL" id="TKJ41243.1"/>
    </source>
</evidence>
<dbReference type="HAMAP" id="MF_00373">
    <property type="entry name" value="Ribosomal_bL28"/>
    <property type="match status" value="1"/>
</dbReference>